<keyword evidence="1" id="KW-1133">Transmembrane helix</keyword>
<reference evidence="2 3" key="1">
    <citation type="submission" date="2019-10" db="EMBL/GenBank/DDBJ databases">
        <authorList>
            <person name="Karimi E."/>
        </authorList>
    </citation>
    <scope>NUCLEOTIDE SEQUENCE [LARGE SCALE GENOMIC DNA]</scope>
    <source>
        <strain evidence="2">Bacillus sp. 348</strain>
    </source>
</reference>
<accession>A0A653RF01</accession>
<dbReference type="EMBL" id="CABWLH010000009">
    <property type="protein sequence ID" value="VXB52324.1"/>
    <property type="molecule type" value="Genomic_DNA"/>
</dbReference>
<evidence type="ECO:0000313" key="3">
    <source>
        <dbReference type="Proteomes" id="UP000433089"/>
    </source>
</evidence>
<protein>
    <submittedName>
        <fullName evidence="2">Uncharacterized protein</fullName>
    </submittedName>
</protein>
<dbReference type="Proteomes" id="UP000433089">
    <property type="component" value="Unassembled WGS sequence"/>
</dbReference>
<keyword evidence="1" id="KW-0472">Membrane</keyword>
<name>A0A653RF01_BACAB</name>
<gene>
    <name evidence="2" type="ORF">BACI348_40906</name>
</gene>
<sequence>MKSTLYMLLGAIILTYFTLILPFSKIYNSGLFEVLSFWLILIFVFSYNNKNHT</sequence>
<feature type="transmembrane region" description="Helical" evidence="1">
    <location>
        <begin position="30"/>
        <end position="47"/>
    </location>
</feature>
<keyword evidence="1" id="KW-0812">Transmembrane</keyword>
<proteinExistence type="predicted"/>
<dbReference type="AlphaFoldDB" id="A0A653RF01"/>
<feature type="transmembrane region" description="Helical" evidence="1">
    <location>
        <begin position="6"/>
        <end position="23"/>
    </location>
</feature>
<evidence type="ECO:0000256" key="1">
    <source>
        <dbReference type="SAM" id="Phobius"/>
    </source>
</evidence>
<organism evidence="2 3">
    <name type="scientific">Bacillus altitudinis</name>
    <dbReference type="NCBI Taxonomy" id="293387"/>
    <lineage>
        <taxon>Bacteria</taxon>
        <taxon>Bacillati</taxon>
        <taxon>Bacillota</taxon>
        <taxon>Bacilli</taxon>
        <taxon>Bacillales</taxon>
        <taxon>Bacillaceae</taxon>
        <taxon>Bacillus</taxon>
    </lineage>
</organism>
<evidence type="ECO:0000313" key="2">
    <source>
        <dbReference type="EMBL" id="VXB52324.1"/>
    </source>
</evidence>